<dbReference type="GeneID" id="70296913"/>
<keyword evidence="2" id="KW-0812">Transmembrane</keyword>
<sequence length="211" mass="22937">MGLRKRIAVSIALGLSTLVFIVFIYKLAIFDQLFEQLALDPTCEFTGFINPPWASLRDPVPYLDILGVDEGCILIICASLPTLGRQARATKGKLSSTVGGSSRLVPGESGHAGSNWSKPKGHKLGNDDAEGVSNMHSSVGHSPGSSVDSAQDPTRNSQNNGVYPTDRRRTYQNNYINAVGVRRCLPSFRMYIFATQVIYLFPQVCVAITCI</sequence>
<protein>
    <submittedName>
        <fullName evidence="3">Uncharacterized protein</fullName>
    </submittedName>
</protein>
<evidence type="ECO:0000256" key="1">
    <source>
        <dbReference type="SAM" id="MobiDB-lite"/>
    </source>
</evidence>
<organism evidence="3 4">
    <name type="scientific">Emericellopsis atlantica</name>
    <dbReference type="NCBI Taxonomy" id="2614577"/>
    <lineage>
        <taxon>Eukaryota</taxon>
        <taxon>Fungi</taxon>
        <taxon>Dikarya</taxon>
        <taxon>Ascomycota</taxon>
        <taxon>Pezizomycotina</taxon>
        <taxon>Sordariomycetes</taxon>
        <taxon>Hypocreomycetidae</taxon>
        <taxon>Hypocreales</taxon>
        <taxon>Bionectriaceae</taxon>
        <taxon>Emericellopsis</taxon>
    </lineage>
</organism>
<feature type="compositionally biased region" description="Polar residues" evidence="1">
    <location>
        <begin position="151"/>
        <end position="162"/>
    </location>
</feature>
<proteinExistence type="predicted"/>
<feature type="transmembrane region" description="Helical" evidence="2">
    <location>
        <begin position="7"/>
        <end position="28"/>
    </location>
</feature>
<evidence type="ECO:0000256" key="2">
    <source>
        <dbReference type="SAM" id="Phobius"/>
    </source>
</evidence>
<keyword evidence="4" id="KW-1185">Reference proteome</keyword>
<evidence type="ECO:0000313" key="3">
    <source>
        <dbReference type="EMBL" id="KAG9253972.1"/>
    </source>
</evidence>
<dbReference type="RefSeq" id="XP_046117896.1">
    <property type="nucleotide sequence ID" value="XM_046266010.1"/>
</dbReference>
<accession>A0A9P7ZLM4</accession>
<keyword evidence="2" id="KW-1133">Transmembrane helix</keyword>
<evidence type="ECO:0000313" key="4">
    <source>
        <dbReference type="Proteomes" id="UP000887229"/>
    </source>
</evidence>
<reference evidence="3" key="1">
    <citation type="journal article" date="2021" name="IMA Fungus">
        <title>Genomic characterization of three marine fungi, including Emericellopsis atlantica sp. nov. with signatures of a generalist lifestyle and marine biomass degradation.</title>
        <authorList>
            <person name="Hagestad O.C."/>
            <person name="Hou L."/>
            <person name="Andersen J.H."/>
            <person name="Hansen E.H."/>
            <person name="Altermark B."/>
            <person name="Li C."/>
            <person name="Kuhnert E."/>
            <person name="Cox R.J."/>
            <person name="Crous P.W."/>
            <person name="Spatafora J.W."/>
            <person name="Lail K."/>
            <person name="Amirebrahimi M."/>
            <person name="Lipzen A."/>
            <person name="Pangilinan J."/>
            <person name="Andreopoulos W."/>
            <person name="Hayes R.D."/>
            <person name="Ng V."/>
            <person name="Grigoriev I.V."/>
            <person name="Jackson S.A."/>
            <person name="Sutton T.D.S."/>
            <person name="Dobson A.D.W."/>
            <person name="Rama T."/>
        </authorList>
    </citation>
    <scope>NUCLEOTIDE SEQUENCE</scope>
    <source>
        <strain evidence="3">TS7</strain>
    </source>
</reference>
<dbReference type="AlphaFoldDB" id="A0A9P7ZLM4"/>
<comment type="caution">
    <text evidence="3">The sequence shown here is derived from an EMBL/GenBank/DDBJ whole genome shotgun (WGS) entry which is preliminary data.</text>
</comment>
<dbReference type="EMBL" id="MU251255">
    <property type="protein sequence ID" value="KAG9253972.1"/>
    <property type="molecule type" value="Genomic_DNA"/>
</dbReference>
<feature type="compositionally biased region" description="Low complexity" evidence="1">
    <location>
        <begin position="136"/>
        <end position="149"/>
    </location>
</feature>
<name>A0A9P7ZLM4_9HYPO</name>
<gene>
    <name evidence="3" type="ORF">F5Z01DRAFT_687397</name>
</gene>
<keyword evidence="2" id="KW-0472">Membrane</keyword>
<feature type="region of interest" description="Disordered" evidence="1">
    <location>
        <begin position="91"/>
        <end position="167"/>
    </location>
</feature>
<dbReference type="OrthoDB" id="5429740at2759"/>
<dbReference type="Proteomes" id="UP000887229">
    <property type="component" value="Unassembled WGS sequence"/>
</dbReference>